<name>A0AAV5IC73_9ROSI</name>
<evidence type="ECO:0000313" key="2">
    <source>
        <dbReference type="Proteomes" id="UP001054252"/>
    </source>
</evidence>
<comment type="caution">
    <text evidence="1">The sequence shown here is derived from an EMBL/GenBank/DDBJ whole genome shotgun (WGS) entry which is preliminary data.</text>
</comment>
<proteinExistence type="predicted"/>
<dbReference type="Proteomes" id="UP001054252">
    <property type="component" value="Unassembled WGS sequence"/>
</dbReference>
<protein>
    <submittedName>
        <fullName evidence="1">Uncharacterized protein</fullName>
    </submittedName>
</protein>
<dbReference type="EMBL" id="BPVZ01000009">
    <property type="protein sequence ID" value="GKU95929.1"/>
    <property type="molecule type" value="Genomic_DNA"/>
</dbReference>
<organism evidence="1 2">
    <name type="scientific">Rubroshorea leprosula</name>
    <dbReference type="NCBI Taxonomy" id="152421"/>
    <lineage>
        <taxon>Eukaryota</taxon>
        <taxon>Viridiplantae</taxon>
        <taxon>Streptophyta</taxon>
        <taxon>Embryophyta</taxon>
        <taxon>Tracheophyta</taxon>
        <taxon>Spermatophyta</taxon>
        <taxon>Magnoliopsida</taxon>
        <taxon>eudicotyledons</taxon>
        <taxon>Gunneridae</taxon>
        <taxon>Pentapetalae</taxon>
        <taxon>rosids</taxon>
        <taxon>malvids</taxon>
        <taxon>Malvales</taxon>
        <taxon>Dipterocarpaceae</taxon>
        <taxon>Rubroshorea</taxon>
    </lineage>
</organism>
<accession>A0AAV5IC73</accession>
<reference evidence="1 2" key="1">
    <citation type="journal article" date="2021" name="Commun. Biol.">
        <title>The genome of Shorea leprosula (Dipterocarpaceae) highlights the ecological relevance of drought in aseasonal tropical rainforests.</title>
        <authorList>
            <person name="Ng K.K.S."/>
            <person name="Kobayashi M.J."/>
            <person name="Fawcett J.A."/>
            <person name="Hatakeyama M."/>
            <person name="Paape T."/>
            <person name="Ng C.H."/>
            <person name="Ang C.C."/>
            <person name="Tnah L.H."/>
            <person name="Lee C.T."/>
            <person name="Nishiyama T."/>
            <person name="Sese J."/>
            <person name="O'Brien M.J."/>
            <person name="Copetti D."/>
            <person name="Mohd Noor M.I."/>
            <person name="Ong R.C."/>
            <person name="Putra M."/>
            <person name="Sireger I.Z."/>
            <person name="Indrioko S."/>
            <person name="Kosugi Y."/>
            <person name="Izuno A."/>
            <person name="Isagi Y."/>
            <person name="Lee S.L."/>
            <person name="Shimizu K.K."/>
        </authorList>
    </citation>
    <scope>NUCLEOTIDE SEQUENCE [LARGE SCALE GENOMIC DNA]</scope>
    <source>
        <strain evidence="1">214</strain>
    </source>
</reference>
<gene>
    <name evidence="1" type="ORF">SLEP1_g9225</name>
</gene>
<evidence type="ECO:0000313" key="1">
    <source>
        <dbReference type="EMBL" id="GKU95929.1"/>
    </source>
</evidence>
<dbReference type="AlphaFoldDB" id="A0AAV5IC73"/>
<keyword evidence="2" id="KW-1185">Reference proteome</keyword>
<sequence length="35" mass="4085">MLVSQNSKMVQQEAAFMVQQWKKEKCSKLLHYGGK</sequence>